<dbReference type="RefSeq" id="XP_002549096.1">
    <property type="nucleotide sequence ID" value="XM_002549050.1"/>
</dbReference>
<sequence length="509" mass="57832">MNLLASNQDIGSIRVIKIAKKSNDMLHVDIKGELCHGSSRNNYISKILTFQYHNVSHLAILRKSGSIQLYTKNPSLSYYNLFKDWKNNLTDITGDGIIALDILDNQYLYSCSREGKLIIRDVINDDADEGYRVYMVGNNIGKVDLKLDRFKNTISVAICGKNCELKVYEIDLSLDVKDDYSEGHGSDLSYVGITRNRILQRSFTTLNLNPQRLSVSYRNHERRSSVSSLGHFWKSTTNLESYIYNVNDFECISQWMSAVQFIDGGDNIICGSQMGELILYDPLEDTLPIFTSRVSQFPIKTLKQMDEDHIIFSDSVSKIGIFQIRTKEIVLEYQGLEFGPFLDFQYILPNIPKRKISGSKLSFEEIYIMATTVDKRVMVYKLLDNGSHELLLDVKLFDGLIPSICLLNSVSEYYQFRTVFGELDHNTDPNIYKKRKVTPNLAIPISSSPCAQTRTAKKKDENGVEDKSVHIFAGMQECNDVSPISSSPDTADNKGQFIDDAHLQKMLVK</sequence>
<organism evidence="5 6">
    <name type="scientific">Candida tropicalis (strain ATCC MYA-3404 / T1)</name>
    <name type="common">Yeast</name>
    <dbReference type="NCBI Taxonomy" id="294747"/>
    <lineage>
        <taxon>Eukaryota</taxon>
        <taxon>Fungi</taxon>
        <taxon>Dikarya</taxon>
        <taxon>Ascomycota</taxon>
        <taxon>Saccharomycotina</taxon>
        <taxon>Pichiomycetes</taxon>
        <taxon>Debaryomycetaceae</taxon>
        <taxon>Candida/Lodderomyces clade</taxon>
        <taxon>Candida</taxon>
    </lineage>
</organism>
<dbReference type="SUPFAM" id="SSF50978">
    <property type="entry name" value="WD40 repeat-like"/>
    <property type="match status" value="1"/>
</dbReference>
<dbReference type="GO" id="GO:0005730">
    <property type="term" value="C:nucleolus"/>
    <property type="evidence" value="ECO:0007669"/>
    <property type="project" value="InterPro"/>
</dbReference>
<name>C5MBF1_CANTT</name>
<dbReference type="InterPro" id="IPR037379">
    <property type="entry name" value="WDR74/Nsa1"/>
</dbReference>
<reference evidence="5 6" key="1">
    <citation type="journal article" date="2009" name="Nature">
        <title>Evolution of pathogenicity and sexual reproduction in eight Candida genomes.</title>
        <authorList>
            <person name="Butler G."/>
            <person name="Rasmussen M.D."/>
            <person name="Lin M.F."/>
            <person name="Santos M.A."/>
            <person name="Sakthikumar S."/>
            <person name="Munro C.A."/>
            <person name="Rheinbay E."/>
            <person name="Grabherr M."/>
            <person name="Forche A."/>
            <person name="Reedy J.L."/>
            <person name="Agrafioti I."/>
            <person name="Arnaud M.B."/>
            <person name="Bates S."/>
            <person name="Brown A.J."/>
            <person name="Brunke S."/>
            <person name="Costanzo M.C."/>
            <person name="Fitzpatrick D.A."/>
            <person name="de Groot P.W."/>
            <person name="Harris D."/>
            <person name="Hoyer L.L."/>
            <person name="Hube B."/>
            <person name="Klis F.M."/>
            <person name="Kodira C."/>
            <person name="Lennard N."/>
            <person name="Logue M.E."/>
            <person name="Martin R."/>
            <person name="Neiman A.M."/>
            <person name="Nikolaou E."/>
            <person name="Quail M.A."/>
            <person name="Quinn J."/>
            <person name="Santos M.C."/>
            <person name="Schmitzberger F.F."/>
            <person name="Sherlock G."/>
            <person name="Shah P."/>
            <person name="Silverstein K.A."/>
            <person name="Skrzypek M.S."/>
            <person name="Soll D."/>
            <person name="Staggs R."/>
            <person name="Stansfield I."/>
            <person name="Stumpf M.P."/>
            <person name="Sudbery P.E."/>
            <person name="Srikantha T."/>
            <person name="Zeng Q."/>
            <person name="Berman J."/>
            <person name="Berriman M."/>
            <person name="Heitman J."/>
            <person name="Gow N.A."/>
            <person name="Lorenz M.C."/>
            <person name="Birren B.W."/>
            <person name="Kellis M."/>
            <person name="Cuomo C.A."/>
        </authorList>
    </citation>
    <scope>NUCLEOTIDE SEQUENCE [LARGE SCALE GENOMIC DNA]</scope>
    <source>
        <strain evidence="6">ATCC MYA-3404 / T1</strain>
    </source>
</reference>
<dbReference type="InterPro" id="IPR036322">
    <property type="entry name" value="WD40_repeat_dom_sf"/>
</dbReference>
<comment type="subunit">
    <text evidence="3">Component of the pre-66S ribosomal particle.</text>
</comment>
<dbReference type="KEGG" id="ctp:CTRG_03393"/>
<dbReference type="GO" id="GO:0042273">
    <property type="term" value="P:ribosomal large subunit biogenesis"/>
    <property type="evidence" value="ECO:0007669"/>
    <property type="project" value="InterPro"/>
</dbReference>
<dbReference type="Gene3D" id="2.130.10.10">
    <property type="entry name" value="YVTN repeat-like/Quinoprotein amine dehydrogenase"/>
    <property type="match status" value="1"/>
</dbReference>
<dbReference type="STRING" id="294747.C5MBF1"/>
<evidence type="ECO:0000256" key="2">
    <source>
        <dbReference type="ARBA" id="ARBA00007861"/>
    </source>
</evidence>
<evidence type="ECO:0000313" key="5">
    <source>
        <dbReference type="EMBL" id="EER32968.1"/>
    </source>
</evidence>
<protein>
    <recommendedName>
        <fullName evidence="4">Ribosome biogenesis protein NSA1</fullName>
    </recommendedName>
</protein>
<evidence type="ECO:0000256" key="3">
    <source>
        <dbReference type="ARBA" id="ARBA00011187"/>
    </source>
</evidence>
<dbReference type="EMBL" id="GG692398">
    <property type="protein sequence ID" value="EER32968.1"/>
    <property type="molecule type" value="Genomic_DNA"/>
</dbReference>
<gene>
    <name evidence="5" type="ORF">CTRG_03393</name>
</gene>
<comment type="function">
    <text evidence="1">Involved in the biogenesis of the 60S ribosomal subunit.</text>
</comment>
<dbReference type="OrthoDB" id="18388at2759"/>
<comment type="similarity">
    <text evidence="2">Belongs to the NSA1 family.</text>
</comment>
<dbReference type="PANTHER" id="PTHR16038">
    <property type="entry name" value="NOP SEVEN ASSOCIATED PROTEIN 1"/>
    <property type="match status" value="1"/>
</dbReference>
<evidence type="ECO:0000313" key="6">
    <source>
        <dbReference type="Proteomes" id="UP000002037"/>
    </source>
</evidence>
<dbReference type="InterPro" id="IPR015943">
    <property type="entry name" value="WD40/YVTN_repeat-like_dom_sf"/>
</dbReference>
<keyword evidence="6" id="KW-1185">Reference proteome</keyword>
<proteinExistence type="inferred from homology"/>
<dbReference type="Proteomes" id="UP000002037">
    <property type="component" value="Unassembled WGS sequence"/>
</dbReference>
<dbReference type="VEuPathDB" id="FungiDB:CTRG_03393"/>
<dbReference type="AlphaFoldDB" id="C5MBF1"/>
<evidence type="ECO:0000256" key="4">
    <source>
        <dbReference type="ARBA" id="ARBA00014234"/>
    </source>
</evidence>
<accession>C5MBF1</accession>
<dbReference type="eggNOG" id="ENOG502SEZ5">
    <property type="taxonomic scope" value="Eukaryota"/>
</dbReference>
<dbReference type="PANTHER" id="PTHR16038:SF4">
    <property type="entry name" value="WD REPEAT-CONTAINING PROTEIN 74"/>
    <property type="match status" value="1"/>
</dbReference>
<dbReference type="GeneID" id="8301988"/>
<evidence type="ECO:0000256" key="1">
    <source>
        <dbReference type="ARBA" id="ARBA00002889"/>
    </source>
</evidence>
<dbReference type="GO" id="GO:0030687">
    <property type="term" value="C:preribosome, large subunit precursor"/>
    <property type="evidence" value="ECO:0007669"/>
    <property type="project" value="TreeGrafter"/>
</dbReference>
<dbReference type="HOGENOM" id="CLU_041159_0_0_1"/>